<reference evidence="4 5" key="1">
    <citation type="journal article" date="2016" name="Nat. Commun.">
        <title>Thousands of microbial genomes shed light on interconnected biogeochemical processes in an aquifer system.</title>
        <authorList>
            <person name="Anantharaman K."/>
            <person name="Brown C.T."/>
            <person name="Hug L.A."/>
            <person name="Sharon I."/>
            <person name="Castelle C.J."/>
            <person name="Probst A.J."/>
            <person name="Thomas B.C."/>
            <person name="Singh A."/>
            <person name="Wilkins M.J."/>
            <person name="Karaoz U."/>
            <person name="Brodie E.L."/>
            <person name="Williams K.H."/>
            <person name="Hubbard S.S."/>
            <person name="Banfield J.F."/>
        </authorList>
    </citation>
    <scope>NUCLEOTIDE SEQUENCE [LARGE SCALE GENOMIC DNA]</scope>
</reference>
<evidence type="ECO:0000256" key="1">
    <source>
        <dbReference type="ARBA" id="ARBA00009477"/>
    </source>
</evidence>
<dbReference type="GO" id="GO:0015562">
    <property type="term" value="F:efflux transmembrane transporter activity"/>
    <property type="evidence" value="ECO:0007669"/>
    <property type="project" value="TreeGrafter"/>
</dbReference>
<dbReference type="Proteomes" id="UP000176725">
    <property type="component" value="Unassembled WGS sequence"/>
</dbReference>
<dbReference type="InterPro" id="IPR006143">
    <property type="entry name" value="RND_pump_MFP"/>
</dbReference>
<dbReference type="NCBIfam" id="TIGR01730">
    <property type="entry name" value="RND_mfp"/>
    <property type="match status" value="1"/>
</dbReference>
<dbReference type="STRING" id="1802521.A2893_04175"/>
<dbReference type="EMBL" id="MGHH01000007">
    <property type="protein sequence ID" value="OGM64821.1"/>
    <property type="molecule type" value="Genomic_DNA"/>
</dbReference>
<accession>A0A1F8BL65</accession>
<protein>
    <recommendedName>
        <fullName evidence="3">YknX-like beta-barrel domain-containing protein</fullName>
    </recommendedName>
</protein>
<dbReference type="GO" id="GO:1990281">
    <property type="term" value="C:efflux pump complex"/>
    <property type="evidence" value="ECO:0007669"/>
    <property type="project" value="TreeGrafter"/>
</dbReference>
<comment type="similarity">
    <text evidence="1">Belongs to the membrane fusion protein (MFP) (TC 8.A.1) family.</text>
</comment>
<evidence type="ECO:0000313" key="5">
    <source>
        <dbReference type="Proteomes" id="UP000176725"/>
    </source>
</evidence>
<feature type="transmembrane region" description="Helical" evidence="2">
    <location>
        <begin position="12"/>
        <end position="31"/>
    </location>
</feature>
<keyword evidence="2" id="KW-0812">Transmembrane</keyword>
<dbReference type="Gene3D" id="2.40.50.100">
    <property type="match status" value="1"/>
</dbReference>
<dbReference type="InterPro" id="IPR058636">
    <property type="entry name" value="Beta-barrel_YknX"/>
</dbReference>
<organism evidence="4 5">
    <name type="scientific">Candidatus Woesebacteria bacterium RIFCSPLOWO2_01_FULL_39_25</name>
    <dbReference type="NCBI Taxonomy" id="1802521"/>
    <lineage>
        <taxon>Bacteria</taxon>
        <taxon>Candidatus Woeseibacteriota</taxon>
    </lineage>
</organism>
<name>A0A1F8BL65_9BACT</name>
<sequence length="340" mass="38216">MGLIKRFFKTRRRVVIFLIITTAVILGWRYFASKRNGEVETARVYKGTVREELILSGEIKAEMHASLNFLSSGELDYIGVSEGEQVKKGQVLARLDTTAANQTYLQAEADLRRYEASLDKTYDDVRGHEKDESFAQRETRTIAETNRDKAYRSYLIAQKNLGNSSLKAPFDGIVASITHPFSGINTTLTESQIEIVNPQTIYFEVSADQTEVNQISNGQRVTMILDSFPDQEYEGSVEFVGLTPKQGETGDIYKVKVKMSSENFEVTKFKIGMTGDAKFVLSQKENVLFIPPEFVNSDTTGKYLKVGNVKNKTFIEIGLEGEEATEIISDKIKEGDIVYD</sequence>
<gene>
    <name evidence="4" type="ORF">A2893_04175</name>
</gene>
<evidence type="ECO:0000259" key="3">
    <source>
        <dbReference type="Pfam" id="PF25990"/>
    </source>
</evidence>
<comment type="caution">
    <text evidence="4">The sequence shown here is derived from an EMBL/GenBank/DDBJ whole genome shotgun (WGS) entry which is preliminary data.</text>
</comment>
<dbReference type="Gene3D" id="2.40.30.170">
    <property type="match status" value="1"/>
</dbReference>
<dbReference type="PANTHER" id="PTHR30469">
    <property type="entry name" value="MULTIDRUG RESISTANCE PROTEIN MDTA"/>
    <property type="match status" value="1"/>
</dbReference>
<dbReference type="PANTHER" id="PTHR30469:SF33">
    <property type="entry name" value="SLR1207 PROTEIN"/>
    <property type="match status" value="1"/>
</dbReference>
<dbReference type="AlphaFoldDB" id="A0A1F8BL65"/>
<dbReference type="Pfam" id="PF25990">
    <property type="entry name" value="Beta-barrel_YknX"/>
    <property type="match status" value="1"/>
</dbReference>
<evidence type="ECO:0000313" key="4">
    <source>
        <dbReference type="EMBL" id="OGM64821.1"/>
    </source>
</evidence>
<keyword evidence="2" id="KW-1133">Transmembrane helix</keyword>
<dbReference type="SUPFAM" id="SSF111369">
    <property type="entry name" value="HlyD-like secretion proteins"/>
    <property type="match status" value="1"/>
</dbReference>
<dbReference type="Gene3D" id="6.20.50.140">
    <property type="match status" value="1"/>
</dbReference>
<evidence type="ECO:0000256" key="2">
    <source>
        <dbReference type="SAM" id="Phobius"/>
    </source>
</evidence>
<keyword evidence="2" id="KW-0472">Membrane</keyword>
<feature type="domain" description="YknX-like beta-barrel" evidence="3">
    <location>
        <begin position="210"/>
        <end position="265"/>
    </location>
</feature>
<proteinExistence type="inferred from homology"/>